<gene>
    <name evidence="3" type="ORF">P4I72_32185</name>
</gene>
<dbReference type="RefSeq" id="WP_326075818.1">
    <property type="nucleotide sequence ID" value="NZ_JARLKY010000102.1"/>
</dbReference>
<evidence type="ECO:0000256" key="1">
    <source>
        <dbReference type="SAM" id="SignalP"/>
    </source>
</evidence>
<evidence type="ECO:0000313" key="3">
    <source>
        <dbReference type="EMBL" id="MEC0231772.1"/>
    </source>
</evidence>
<proteinExistence type="predicted"/>
<feature type="signal peptide" evidence="1">
    <location>
        <begin position="1"/>
        <end position="24"/>
    </location>
</feature>
<name>A0ABU6GC52_9BACL</name>
<sequence length="1028" mass="108671">MKKSLHVMTSAALVCFMFASVGWAAAETPSLAAKVRTSADFKDLATADAALKARIDALLAKGYIDGKGENFDLTGQMNRAEAAKLAAKVFQFKLDDKASSSFSDVDSADASIGWSIPFIEAAKAQGIIEGMAESTFAPREGVTLGQLAALLVRGLGKSSEVQSTEPWYNGYLAAAKANGVDLGTDGAKAASRADLVSGFYQVDQVIADAGKPAKVSVKEAKQTGVKKVIVTLDRDVDTTKVTIDLTKGAARIAASVKWSDDKRSAVLTLTDTNITEGDYTVTLGGLEASLIEKSITVFTGQSEKLVKLEFVNTGDTIAKAQKVKIEFKPANQFGETASFAAGRYTVHATTAETASLSKLNDGKLYVNLNTAGTGMISNLSQVTVQINDNDQHLSAVKTFTVGGEPYVAKVELGQVTYKNGKTALTNSGEKAVIPLIQYDQYGGLITKESTVLFKPQAYLSPNEQNIDLQFADDNNDGEDDVVVTTTAKIDQTAEYTLTVAEGASTATAKVNLKAGAVAKKVELVQPIDTWANGDNNKYIGIVAYDSEGSKLSTDDIVQNAKDGRFTITTSSNLYTGASTDIPAVMLDSKGQIVKEGPNKGKLYIRKLEGKGTARVFVGLFGIGVNSQAELTIPVVSTRYPAGFKVITDVAAKALDNATVGGKIQIVDQYGDKIGVLPTNSAGKVIDQVENGRSVTYDVYATVTPSVGYVGTYSGDLTLTPGSRNLTMAQISDKEFKMTPGGSTPGAALTVKFSIRKRDFTGGVVGEVLNDSFESVTKKFTVIDPTNVKLTYSLTGARDIYSTLDDSMSISTPAALSFSSVNKLAAELTLSAKDESAEEVKVPDTIITVTSNAYDVARGGVSLGKGYVLGNKAGKAKVTASYRNAKGETQIVSTTITVKSDPIIIKSIVSSAVKTFARSTVYNDDGVTVKTQGADGALTWMLMSDLTLKDQYAGEYKNANVDPFHNMVPVIYMVNDVSAGLTVTLTDSYDGVRSKVNVTFDPSVTKGSFTLTAVTANGIQTATRVIVNN</sequence>
<dbReference type="PROSITE" id="PS51272">
    <property type="entry name" value="SLH"/>
    <property type="match status" value="2"/>
</dbReference>
<dbReference type="Proteomes" id="UP001338137">
    <property type="component" value="Unassembled WGS sequence"/>
</dbReference>
<comment type="caution">
    <text evidence="3">The sequence shown here is derived from an EMBL/GenBank/DDBJ whole genome shotgun (WGS) entry which is preliminary data.</text>
</comment>
<organism evidence="3 4">
    <name type="scientific">Paenibacillus alba</name>
    <dbReference type="NCBI Taxonomy" id="1197127"/>
    <lineage>
        <taxon>Bacteria</taxon>
        <taxon>Bacillati</taxon>
        <taxon>Bacillota</taxon>
        <taxon>Bacilli</taxon>
        <taxon>Bacillales</taxon>
        <taxon>Paenibacillaceae</taxon>
        <taxon>Paenibacillus</taxon>
    </lineage>
</organism>
<dbReference type="EMBL" id="JARLKY010000102">
    <property type="protein sequence ID" value="MEC0231772.1"/>
    <property type="molecule type" value="Genomic_DNA"/>
</dbReference>
<reference evidence="3 4" key="1">
    <citation type="submission" date="2023-03" db="EMBL/GenBank/DDBJ databases">
        <title>Bacillus Genome Sequencing.</title>
        <authorList>
            <person name="Dunlap C."/>
        </authorList>
    </citation>
    <scope>NUCLEOTIDE SEQUENCE [LARGE SCALE GENOMIC DNA]</scope>
    <source>
        <strain evidence="3 4">BD-533</strain>
    </source>
</reference>
<keyword evidence="1" id="KW-0732">Signal</keyword>
<feature type="chain" id="PRO_5045333103" evidence="1">
    <location>
        <begin position="25"/>
        <end position="1028"/>
    </location>
</feature>
<feature type="domain" description="SLH" evidence="2">
    <location>
        <begin position="38"/>
        <end position="100"/>
    </location>
</feature>
<evidence type="ECO:0000313" key="4">
    <source>
        <dbReference type="Proteomes" id="UP001338137"/>
    </source>
</evidence>
<dbReference type="Pfam" id="PF00395">
    <property type="entry name" value="SLH"/>
    <property type="match status" value="1"/>
</dbReference>
<dbReference type="InterPro" id="IPR001119">
    <property type="entry name" value="SLH_dom"/>
</dbReference>
<accession>A0ABU6GC52</accession>
<protein>
    <submittedName>
        <fullName evidence="3">S-layer homology domain-containing protein</fullName>
    </submittedName>
</protein>
<keyword evidence="4" id="KW-1185">Reference proteome</keyword>
<feature type="domain" description="SLH" evidence="2">
    <location>
        <begin position="102"/>
        <end position="165"/>
    </location>
</feature>
<evidence type="ECO:0000259" key="2">
    <source>
        <dbReference type="PROSITE" id="PS51272"/>
    </source>
</evidence>